<proteinExistence type="predicted"/>
<evidence type="ECO:0000313" key="1">
    <source>
        <dbReference type="EMBL" id="NYE45682.1"/>
    </source>
</evidence>
<dbReference type="PANTHER" id="PTHR36221:SF1">
    <property type="entry name" value="DUF742 DOMAIN-CONTAINING PROTEIN"/>
    <property type="match status" value="1"/>
</dbReference>
<comment type="caution">
    <text evidence="1">The sequence shown here is derived from an EMBL/GenBank/DDBJ whole genome shotgun (WGS) entry which is preliminary data.</text>
</comment>
<keyword evidence="2" id="KW-1185">Reference proteome</keyword>
<name>A0A852TS47_9ACTN</name>
<dbReference type="PANTHER" id="PTHR36221">
    <property type="entry name" value="DUF742 DOMAIN-CONTAINING PROTEIN"/>
    <property type="match status" value="1"/>
</dbReference>
<dbReference type="Proteomes" id="UP000589036">
    <property type="component" value="Unassembled WGS sequence"/>
</dbReference>
<gene>
    <name evidence="1" type="ORF">HDA32_000802</name>
</gene>
<dbReference type="InterPro" id="IPR007995">
    <property type="entry name" value="DUF742"/>
</dbReference>
<sequence length="127" mass="13947">MTNEETIELTAHPGRSDRIRSFSLTGGRTRSRSPLLLETLVSAIGVNTTGFTELTPEQRDIYLICEKAKSVTEIAASLKMPLGVVRILINDLADQGRVAIHATVRSDESSHRNLLERILHGLDAIAQ</sequence>
<dbReference type="EMBL" id="JACCCC010000001">
    <property type="protein sequence ID" value="NYE45682.1"/>
    <property type="molecule type" value="Genomic_DNA"/>
</dbReference>
<evidence type="ECO:0000313" key="2">
    <source>
        <dbReference type="Proteomes" id="UP000589036"/>
    </source>
</evidence>
<dbReference type="AlphaFoldDB" id="A0A852TS47"/>
<dbReference type="RefSeq" id="WP_218882320.1">
    <property type="nucleotide sequence ID" value="NZ_BAAAYY010000002.1"/>
</dbReference>
<reference evidence="1 2" key="1">
    <citation type="submission" date="2020-07" db="EMBL/GenBank/DDBJ databases">
        <title>Sequencing the genomes of 1000 actinobacteria strains.</title>
        <authorList>
            <person name="Klenk H.-P."/>
        </authorList>
    </citation>
    <scope>NUCLEOTIDE SEQUENCE [LARGE SCALE GENOMIC DNA]</scope>
    <source>
        <strain evidence="1 2">CXB654</strain>
    </source>
</reference>
<dbReference type="Pfam" id="PF05331">
    <property type="entry name" value="DUF742"/>
    <property type="match status" value="1"/>
</dbReference>
<evidence type="ECO:0008006" key="3">
    <source>
        <dbReference type="Google" id="ProtNLM"/>
    </source>
</evidence>
<protein>
    <recommendedName>
        <fullName evidence="3">DUF742 domain-containing protein</fullName>
    </recommendedName>
</protein>
<organism evidence="1 2">
    <name type="scientific">Spinactinospora alkalitolerans</name>
    <dbReference type="NCBI Taxonomy" id="687207"/>
    <lineage>
        <taxon>Bacteria</taxon>
        <taxon>Bacillati</taxon>
        <taxon>Actinomycetota</taxon>
        <taxon>Actinomycetes</taxon>
        <taxon>Streptosporangiales</taxon>
        <taxon>Nocardiopsidaceae</taxon>
        <taxon>Spinactinospora</taxon>
    </lineage>
</organism>
<accession>A0A852TS47</accession>